<keyword evidence="1" id="KW-0732">Signal</keyword>
<dbReference type="InterPro" id="IPR026444">
    <property type="entry name" value="Secre_tail"/>
</dbReference>
<dbReference type="NCBIfam" id="TIGR04183">
    <property type="entry name" value="Por_Secre_tail"/>
    <property type="match status" value="1"/>
</dbReference>
<feature type="signal peptide" evidence="1">
    <location>
        <begin position="1"/>
        <end position="19"/>
    </location>
</feature>
<dbReference type="InterPro" id="IPR013783">
    <property type="entry name" value="Ig-like_fold"/>
</dbReference>
<comment type="caution">
    <text evidence="3">The sequence shown here is derived from an EMBL/GenBank/DDBJ whole genome shotgun (WGS) entry which is preliminary data.</text>
</comment>
<reference evidence="3 4" key="1">
    <citation type="submission" date="2018-06" db="EMBL/GenBank/DDBJ databases">
        <title>Mucibacter soli gen. nov., sp. nov., a new member of the family Chitinophagaceae producing mucin.</title>
        <authorList>
            <person name="Kim M.-K."/>
            <person name="Park S."/>
            <person name="Kim T.-S."/>
            <person name="Joung Y."/>
            <person name="Han J.-H."/>
            <person name="Kim S.B."/>
        </authorList>
    </citation>
    <scope>NUCLEOTIDE SEQUENCE [LARGE SCALE GENOMIC DNA]</scope>
    <source>
        <strain evidence="3 4">R1-15</strain>
    </source>
</reference>
<evidence type="ECO:0000313" key="4">
    <source>
        <dbReference type="Proteomes" id="UP000248745"/>
    </source>
</evidence>
<organism evidence="3 4">
    <name type="scientific">Taibaiella soli</name>
    <dbReference type="NCBI Taxonomy" id="1649169"/>
    <lineage>
        <taxon>Bacteria</taxon>
        <taxon>Pseudomonadati</taxon>
        <taxon>Bacteroidota</taxon>
        <taxon>Chitinophagia</taxon>
        <taxon>Chitinophagales</taxon>
        <taxon>Chitinophagaceae</taxon>
        <taxon>Taibaiella</taxon>
    </lineage>
</organism>
<dbReference type="AlphaFoldDB" id="A0A2W2BF20"/>
<proteinExistence type="predicted"/>
<gene>
    <name evidence="3" type="ORF">DN068_01345</name>
</gene>
<name>A0A2W2BF20_9BACT</name>
<dbReference type="OrthoDB" id="626307at2"/>
<dbReference type="RefSeq" id="WP_110997075.1">
    <property type="nucleotide sequence ID" value="NZ_QKTW01000002.1"/>
</dbReference>
<keyword evidence="4" id="KW-1185">Reference proteome</keyword>
<evidence type="ECO:0000259" key="2">
    <source>
        <dbReference type="Pfam" id="PF18962"/>
    </source>
</evidence>
<evidence type="ECO:0000256" key="1">
    <source>
        <dbReference type="SAM" id="SignalP"/>
    </source>
</evidence>
<evidence type="ECO:0000313" key="3">
    <source>
        <dbReference type="EMBL" id="PZF74869.1"/>
    </source>
</evidence>
<protein>
    <recommendedName>
        <fullName evidence="2">Secretion system C-terminal sorting domain-containing protein</fullName>
    </recommendedName>
</protein>
<feature type="domain" description="Secretion system C-terminal sorting" evidence="2">
    <location>
        <begin position="285"/>
        <end position="346"/>
    </location>
</feature>
<dbReference type="EMBL" id="QKTW01000002">
    <property type="protein sequence ID" value="PZF74869.1"/>
    <property type="molecule type" value="Genomic_DNA"/>
</dbReference>
<dbReference type="Pfam" id="PF18962">
    <property type="entry name" value="Por_Secre_tail"/>
    <property type="match status" value="1"/>
</dbReference>
<feature type="chain" id="PRO_5015891688" description="Secretion system C-terminal sorting domain-containing protein" evidence="1">
    <location>
        <begin position="20"/>
        <end position="353"/>
    </location>
</feature>
<accession>A0A2W2BF20</accession>
<dbReference type="Gene3D" id="2.60.40.10">
    <property type="entry name" value="Immunoglobulins"/>
    <property type="match status" value="1"/>
</dbReference>
<sequence>MKKMYLMVLLLTIMTAARGQTFIFTPLTTPAGCNPADNYTLYTSFTLDRIVVTQIYSDDGVTGSFAFEVYVNITNVFAGNLVSTGNFYNYTPTLYSTVPNVPPSITNTSNIIPLGTNTISNIPTSTNPTYVGSASALGLVLNGVYTAPDTLALFGYDSASLEVNLPCIGDQIPTVQPLPVTMSALQGRVVNNKVNLYWTTFSEQNHAGFKVQRSGDGKSWEQIDWLPNSKNDQTEVQTNYSYVDQLPLAGNNYYKLIQVDKDGRSTQSNVVAVKTNNERAGKYTVYPNPVKDLLKVSATTPESFSYKLINAIGMQIASGTVTNGQTNIDVHQFANGLYILQLQDQTYPVEIQR</sequence>
<dbReference type="Proteomes" id="UP000248745">
    <property type="component" value="Unassembled WGS sequence"/>
</dbReference>